<evidence type="ECO:0000313" key="3">
    <source>
        <dbReference type="Proteomes" id="UP001268256"/>
    </source>
</evidence>
<name>A0AAE4FSP9_9CYAN</name>
<dbReference type="RefSeq" id="WP_322878726.1">
    <property type="nucleotide sequence ID" value="NZ_JAVMIP010000012.1"/>
</dbReference>
<protein>
    <submittedName>
        <fullName evidence="2">AAA family ATPase</fullName>
    </submittedName>
</protein>
<evidence type="ECO:0000259" key="1">
    <source>
        <dbReference type="Pfam" id="PF13175"/>
    </source>
</evidence>
<dbReference type="EMBL" id="JAVMIP010000012">
    <property type="protein sequence ID" value="MDS3861485.1"/>
    <property type="molecule type" value="Genomic_DNA"/>
</dbReference>
<dbReference type="AlphaFoldDB" id="A0AAE4FSP9"/>
<reference evidence="3" key="1">
    <citation type="submission" date="2023-07" db="EMBL/GenBank/DDBJ databases">
        <authorList>
            <person name="Luz R."/>
            <person name="Cordeiro R."/>
            <person name="Fonseca A."/>
            <person name="Goncalves V."/>
        </authorList>
    </citation>
    <scope>NUCLEOTIDE SEQUENCE [LARGE SCALE GENOMIC DNA]</scope>
    <source>
        <strain evidence="3">BACA0444</strain>
    </source>
</reference>
<comment type="caution">
    <text evidence="2">The sequence shown here is derived from an EMBL/GenBank/DDBJ whole genome shotgun (WGS) entry which is preliminary data.</text>
</comment>
<organism evidence="2 3">
    <name type="scientific">Pseudocalidococcus azoricus BACA0444</name>
    <dbReference type="NCBI Taxonomy" id="2918990"/>
    <lineage>
        <taxon>Bacteria</taxon>
        <taxon>Bacillati</taxon>
        <taxon>Cyanobacteriota</taxon>
        <taxon>Cyanophyceae</taxon>
        <taxon>Acaryochloridales</taxon>
        <taxon>Thermosynechococcaceae</taxon>
        <taxon>Pseudocalidococcus</taxon>
        <taxon>Pseudocalidococcus azoricus</taxon>
    </lineage>
</organism>
<keyword evidence="3" id="KW-1185">Reference proteome</keyword>
<dbReference type="InterPro" id="IPR041685">
    <property type="entry name" value="AAA_GajA/Old/RecF-like"/>
</dbReference>
<evidence type="ECO:0000313" key="2">
    <source>
        <dbReference type="EMBL" id="MDS3861485.1"/>
    </source>
</evidence>
<dbReference type="Pfam" id="PF13175">
    <property type="entry name" value="AAA_15"/>
    <property type="match status" value="1"/>
</dbReference>
<proteinExistence type="predicted"/>
<dbReference type="PANTHER" id="PTHR43581">
    <property type="entry name" value="ATP/GTP PHOSPHATASE"/>
    <property type="match status" value="1"/>
</dbReference>
<accession>A0AAE4FSP9</accession>
<dbReference type="PANTHER" id="PTHR43581:SF4">
    <property type="entry name" value="ATP_GTP PHOSPHATASE"/>
    <property type="match status" value="1"/>
</dbReference>
<dbReference type="SUPFAM" id="SSF52540">
    <property type="entry name" value="P-loop containing nucleoside triphosphate hydrolases"/>
    <property type="match status" value="1"/>
</dbReference>
<dbReference type="Gene3D" id="3.40.50.300">
    <property type="entry name" value="P-loop containing nucleotide triphosphate hydrolases"/>
    <property type="match status" value="1"/>
</dbReference>
<sequence>MTEKLIIKNFAGIEELEIEVKKINILIGSETSGKSICAKLLFYFKSFFSQMSLIIEGGNTKEDLDTDYSRKFTEYFPRNSWSKNDFYIKYEIANEFISINRNENQNAGVSLDYSPYFSNFFDKSSEDLEIMTSRKFLINKEYENYDKISKLYVISKQFKGEFFHNLSNHFKKDIKFDQLYILSGRSFFSIFNRNLYLFYSQKINVDPFLLSFGLSYEDIKDLRESFHNRIYKSIEKQKSQSEIKKLAEDSLRAKYIRQDGQDFLLHSDGRKVSITNASSGQQELLPLTIILEALPHMAPSSLGYTVYVEEPEAHLFPSTQRNIIELMATVFNSCEDKLQLFITTHSPYVLTAINNLLQAGQIYETADESTQKKLEEILPKYKSLHTADVAAYSLSEGRCQNIINSETGLIDAQIIDSVSEDLAIQFDELLDLI</sequence>
<gene>
    <name evidence="2" type="ORF">RIF25_11775</name>
</gene>
<dbReference type="InterPro" id="IPR027417">
    <property type="entry name" value="P-loop_NTPase"/>
</dbReference>
<feature type="domain" description="Endonuclease GajA/Old nuclease/RecF-like AAA" evidence="1">
    <location>
        <begin position="218"/>
        <end position="349"/>
    </location>
</feature>
<dbReference type="Proteomes" id="UP001268256">
    <property type="component" value="Unassembled WGS sequence"/>
</dbReference>
<dbReference type="InterPro" id="IPR051396">
    <property type="entry name" value="Bact_Antivir_Def_Nuclease"/>
</dbReference>